<dbReference type="AlphaFoldDB" id="A0A5K8AHX3"/>
<organism evidence="1 2">
    <name type="scientific">Desulfosarcina ovata subsp. ovata</name>
    <dbReference type="NCBI Taxonomy" id="2752305"/>
    <lineage>
        <taxon>Bacteria</taxon>
        <taxon>Pseudomonadati</taxon>
        <taxon>Thermodesulfobacteriota</taxon>
        <taxon>Desulfobacteria</taxon>
        <taxon>Desulfobacterales</taxon>
        <taxon>Desulfosarcinaceae</taxon>
        <taxon>Desulfosarcina</taxon>
    </lineage>
</organism>
<gene>
    <name evidence="1" type="ORF">DSCOOX_52460</name>
</gene>
<name>A0A5K8AHX3_9BACT</name>
<keyword evidence="2" id="KW-1185">Reference proteome</keyword>
<sequence>MRQILRAKIAAGTLSECLRKRLRFCEGEAPIKKVKGLKPTRRGFYNAIRRQGQAVGILTRSLIVEIAAEADGFFDVLL</sequence>
<accession>A0A5K8AHX3</accession>
<dbReference type="EMBL" id="AP021879">
    <property type="protein sequence ID" value="BBO92066.1"/>
    <property type="molecule type" value="Genomic_DNA"/>
</dbReference>
<protein>
    <submittedName>
        <fullName evidence="1">Uncharacterized protein</fullName>
    </submittedName>
</protein>
<proteinExistence type="predicted"/>
<evidence type="ECO:0000313" key="2">
    <source>
        <dbReference type="Proteomes" id="UP000422108"/>
    </source>
</evidence>
<evidence type="ECO:0000313" key="1">
    <source>
        <dbReference type="EMBL" id="BBO92066.1"/>
    </source>
</evidence>
<dbReference type="Proteomes" id="UP000422108">
    <property type="component" value="Chromosome"/>
</dbReference>
<reference evidence="1 2" key="1">
    <citation type="submission" date="2019-11" db="EMBL/GenBank/DDBJ databases">
        <title>Comparative genomics of hydrocarbon-degrading Desulfosarcina strains.</title>
        <authorList>
            <person name="Watanabe M."/>
            <person name="Kojima H."/>
            <person name="Fukui M."/>
        </authorList>
    </citation>
    <scope>NUCLEOTIDE SEQUENCE [LARGE SCALE GENOMIC DNA]</scope>
    <source>
        <strain evidence="2">oXyS1</strain>
    </source>
</reference>